<feature type="compositionally biased region" description="Low complexity" evidence="1">
    <location>
        <begin position="780"/>
        <end position="809"/>
    </location>
</feature>
<feature type="compositionally biased region" description="Polar residues" evidence="1">
    <location>
        <begin position="393"/>
        <end position="404"/>
    </location>
</feature>
<feature type="compositionally biased region" description="Low complexity" evidence="1">
    <location>
        <begin position="728"/>
        <end position="738"/>
    </location>
</feature>
<feature type="compositionally biased region" description="Basic and acidic residues" evidence="1">
    <location>
        <begin position="748"/>
        <end position="757"/>
    </location>
</feature>
<evidence type="ECO:0000313" key="3">
    <source>
        <dbReference type="Proteomes" id="UP001430584"/>
    </source>
</evidence>
<feature type="compositionally biased region" description="Basic residues" evidence="1">
    <location>
        <begin position="230"/>
        <end position="240"/>
    </location>
</feature>
<feature type="region of interest" description="Disordered" evidence="1">
    <location>
        <begin position="1030"/>
        <end position="1166"/>
    </location>
</feature>
<gene>
    <name evidence="2" type="ORF">SLS55_009931</name>
</gene>
<sequence>MSSSPDPLIFMPSSSPSKSAATRRSAKRAAQPLAKLSPNIQRSDPFLDIPDLANLSPSKSITMTTPKARGSSPWRIKVTVEAQPHNSFSQDENSPESPTGPRSTRIATTTTSIPLNDANGSSPVKRRGRPKKSDTPPAPQIDAATSPTKKRGRPRKSDAAIASQTTTIPLNDARGSSPVRRRGRPRKAEPTPVPDRTRNGTPTRKTRKSVTRSPDENEADSSHSDASYHPTKRGGARGRRSMSTDIHVPEPIRAAAMYGPRSPYQVEDEMGDVQGDSSRATRSSVGQRRRSLRLSSQPQVTPDLIEEEVQEQEASDHEQTPKASSSKKATTDEEMWRSMISDHQYESEQTTEEEHDSSDDDLDIVMSDQTIGDATIAHSEEFSMVSLDSLPSMQAARNGTSASGSRPAVPKFSSLQTDPIPQARRRLPSRQAITSALPDFNDSVASVSYMPSSPPVRFVASTPPRHQSPKSPSAPPAIEQMDISPSNAETPKLVNVVKAGIALQGVVNGNNRGTQNRRPSDDIREEAQRARLDEMFNQFQPGTRRELQAGLRLGEQLAERSRSRTTSRETSHDEAERDANAERPATPGNAASDGDVFDGPSASRTSNQNSSAHRLPTPEDDDYALPSPPPPPSQTQKPNPAAAPAPAQLFSPVRSQASPDDEDMQDDGARTPPSIGKEKGARFTSHQDNESQRGSSESSDDGRQRRGEADEASPSQVIELSSDHSSENTDTTTESSENPLDGDIWEEEGSRAPESRFARRARRVAAKRSGEKSGETAGPSNSRAGNASRSAQRPSSSPPSDSTRAPAASKASSGTRNASGRQSSRAQRSSRQESAGPTTSSEAASEVESTENTGLFWQRSSESPAPRPTQLESNKLDLSMLMAIGESPAKEVKEPVLATPPKLQPTRAPYNIGATLNSPVRGSPLKQQVIFSSPSAVNSSPYQKIEHTIASSMVQDGDTMMIDEEEMTLETRQWAQQLDTRTFNGRQRVIPPSPAVFAEEDQMVQRQIENELTPRSARIKNLYLSGDRKRLFTNNDSPAQSEDSAQEEQSSYLVQKQSEQSTRRSSHLGRNSSQLSAHASRNTIADDTHMEREQPAEPSILGNRSHMTALTFNKERRPLFEQGSIPEPRRRMPLFEQKPLSQPASTVPAPAPKTKPQEASQPEEQQSTGFFGRFWGAIAANSEPEAPQLPLHPLAQRYKHLPRVAPWTKTHWDTLDRIYHRYKRHPDEFSPNDPLHKALLAQKFQWQPNSSEKKPASDYAGVEMQRWNYIVKVTPEQLVCCTIFMQLLTLKDAAEYRRVTGQDIQRGDFMQKDRAGDPITLRDVIARMFGIVGGEMIRADEKRGVRIRRDLDQFKIKYPWLPGWWDDMGKPVDG</sequence>
<organism evidence="2 3">
    <name type="scientific">Diplodia seriata</name>
    <dbReference type="NCBI Taxonomy" id="420778"/>
    <lineage>
        <taxon>Eukaryota</taxon>
        <taxon>Fungi</taxon>
        <taxon>Dikarya</taxon>
        <taxon>Ascomycota</taxon>
        <taxon>Pezizomycotina</taxon>
        <taxon>Dothideomycetes</taxon>
        <taxon>Dothideomycetes incertae sedis</taxon>
        <taxon>Botryosphaeriales</taxon>
        <taxon>Botryosphaeriaceae</taxon>
        <taxon>Diplodia</taxon>
    </lineage>
</organism>
<dbReference type="GeneID" id="92014016"/>
<evidence type="ECO:0000256" key="1">
    <source>
        <dbReference type="SAM" id="MobiDB-lite"/>
    </source>
</evidence>
<feature type="compositionally biased region" description="Low complexity" evidence="1">
    <location>
        <begin position="1037"/>
        <end position="1051"/>
    </location>
</feature>
<feature type="compositionally biased region" description="Basic and acidic residues" evidence="1">
    <location>
        <begin position="518"/>
        <end position="534"/>
    </location>
</feature>
<protein>
    <submittedName>
        <fullName evidence="2">Uncharacterized protein</fullName>
    </submittedName>
</protein>
<dbReference type="Pfam" id="PF02178">
    <property type="entry name" value="AT_hook"/>
    <property type="match status" value="3"/>
</dbReference>
<feature type="compositionally biased region" description="Acidic residues" evidence="1">
    <location>
        <begin position="349"/>
        <end position="363"/>
    </location>
</feature>
<feature type="compositionally biased region" description="Basic and acidic residues" evidence="1">
    <location>
        <begin position="700"/>
        <end position="709"/>
    </location>
</feature>
<feature type="compositionally biased region" description="Low complexity" evidence="1">
    <location>
        <begin position="816"/>
        <end position="853"/>
    </location>
</feature>
<feature type="compositionally biased region" description="Low complexity" evidence="1">
    <location>
        <begin position="12"/>
        <end position="23"/>
    </location>
</feature>
<dbReference type="Proteomes" id="UP001430584">
    <property type="component" value="Unassembled WGS sequence"/>
</dbReference>
<evidence type="ECO:0000313" key="2">
    <source>
        <dbReference type="EMBL" id="KAL0254456.1"/>
    </source>
</evidence>
<feature type="compositionally biased region" description="Acidic residues" evidence="1">
    <location>
        <begin position="304"/>
        <end position="313"/>
    </location>
</feature>
<name>A0ABR3C1F0_9PEZI</name>
<feature type="compositionally biased region" description="Polar residues" evidence="1">
    <location>
        <begin position="55"/>
        <end position="65"/>
    </location>
</feature>
<dbReference type="SMART" id="SM00384">
    <property type="entry name" value="AT_hook"/>
    <property type="match status" value="3"/>
</dbReference>
<dbReference type="EMBL" id="JAJVCZ030000011">
    <property type="protein sequence ID" value="KAL0254456.1"/>
    <property type="molecule type" value="Genomic_DNA"/>
</dbReference>
<feature type="compositionally biased region" description="Basic and acidic residues" evidence="1">
    <location>
        <begin position="1084"/>
        <end position="1095"/>
    </location>
</feature>
<dbReference type="PRINTS" id="PR00929">
    <property type="entry name" value="ATHOOK"/>
</dbReference>
<feature type="compositionally biased region" description="Polar residues" evidence="1">
    <location>
        <begin position="84"/>
        <end position="97"/>
    </location>
</feature>
<feature type="compositionally biased region" description="Low complexity" evidence="1">
    <location>
        <begin position="1157"/>
        <end position="1166"/>
    </location>
</feature>
<proteinExistence type="predicted"/>
<feature type="compositionally biased region" description="Polar residues" evidence="1">
    <location>
        <begin position="1068"/>
        <end position="1083"/>
    </location>
</feature>
<feature type="compositionally biased region" description="Polar residues" evidence="1">
    <location>
        <begin position="602"/>
        <end position="612"/>
    </location>
</feature>
<keyword evidence="3" id="KW-1185">Reference proteome</keyword>
<dbReference type="RefSeq" id="XP_066628327.1">
    <property type="nucleotide sequence ID" value="XM_066781325.1"/>
</dbReference>
<dbReference type="InterPro" id="IPR017956">
    <property type="entry name" value="AT_hook_DNA-bd_motif"/>
</dbReference>
<feature type="region of interest" description="Disordered" evidence="1">
    <location>
        <begin position="504"/>
        <end position="876"/>
    </location>
</feature>
<feature type="compositionally biased region" description="Basic and acidic residues" evidence="1">
    <location>
        <begin position="676"/>
        <end position="691"/>
    </location>
</feature>
<comment type="caution">
    <text evidence="2">The sequence shown here is derived from an EMBL/GenBank/DDBJ whole genome shotgun (WGS) entry which is preliminary data.</text>
</comment>
<feature type="region of interest" description="Disordered" evidence="1">
    <location>
        <begin position="1"/>
        <end position="377"/>
    </location>
</feature>
<feature type="region of interest" description="Disordered" evidence="1">
    <location>
        <begin position="456"/>
        <end position="490"/>
    </location>
</feature>
<accession>A0ABR3C1F0</accession>
<feature type="compositionally biased region" description="Basic and acidic residues" evidence="1">
    <location>
        <begin position="557"/>
        <end position="581"/>
    </location>
</feature>
<feature type="region of interest" description="Disordered" evidence="1">
    <location>
        <begin position="393"/>
        <end position="426"/>
    </location>
</feature>
<feature type="compositionally biased region" description="Low complexity" evidence="1">
    <location>
        <begin position="99"/>
        <end position="114"/>
    </location>
</feature>
<reference evidence="2 3" key="1">
    <citation type="submission" date="2024-02" db="EMBL/GenBank/DDBJ databases">
        <title>De novo assembly and annotation of 12 fungi associated with fruit tree decline syndrome in Ontario, Canada.</title>
        <authorList>
            <person name="Sulman M."/>
            <person name="Ellouze W."/>
            <person name="Ilyukhin E."/>
        </authorList>
    </citation>
    <scope>NUCLEOTIDE SEQUENCE [LARGE SCALE GENOMIC DNA]</scope>
    <source>
        <strain evidence="2 3">FDS-637</strain>
    </source>
</reference>
<feature type="compositionally biased region" description="Polar residues" evidence="1">
    <location>
        <begin position="507"/>
        <end position="517"/>
    </location>
</feature>